<name>A0A830HK76_9CHLO</name>
<gene>
    <name evidence="2" type="ORF">PPROV_000444900</name>
</gene>
<organism evidence="2 3">
    <name type="scientific">Pycnococcus provasolii</name>
    <dbReference type="NCBI Taxonomy" id="41880"/>
    <lineage>
        <taxon>Eukaryota</taxon>
        <taxon>Viridiplantae</taxon>
        <taxon>Chlorophyta</taxon>
        <taxon>Pseudoscourfieldiophyceae</taxon>
        <taxon>Pseudoscourfieldiales</taxon>
        <taxon>Pycnococcaceae</taxon>
        <taxon>Pycnococcus</taxon>
    </lineage>
</organism>
<dbReference type="EMBL" id="BNJQ01000011">
    <property type="protein sequence ID" value="GHP05699.1"/>
    <property type="molecule type" value="Genomic_DNA"/>
</dbReference>
<dbReference type="Gene3D" id="3.80.10.10">
    <property type="entry name" value="Ribonuclease Inhibitor"/>
    <property type="match status" value="1"/>
</dbReference>
<dbReference type="GO" id="GO:0005930">
    <property type="term" value="C:axoneme"/>
    <property type="evidence" value="ECO:0007669"/>
    <property type="project" value="UniProtKB-SubCell"/>
</dbReference>
<dbReference type="AlphaFoldDB" id="A0A830HK76"/>
<evidence type="ECO:0008006" key="4">
    <source>
        <dbReference type="Google" id="ProtNLM"/>
    </source>
</evidence>
<sequence>MEGHDDVDETSMAPLANALAARNSALSTLDVSACTWTDPNGTKQLGVAAKSIKHLVANHCNMTTPETKVGDCILSGVVSALDNTATLVSLSLRDSGASDDAIKQLFDALGSEHAVAPSLAQFDFARCQLGVESLVAIGTCARKRHAQGLPALQLDVSDNERVDDDAVSALADANMGEGICALDVSGKTLSERGACAAARAVGSIGSRLCVNGAKLGAGAAVRLLTQAKDAGWLTSCTQLRACECDIDTETLAAVAEVVRGGALPALTTLELGGNPCIADIAAEEGGESAKDAVEELRACREGIDIHVRAA</sequence>
<evidence type="ECO:0000256" key="1">
    <source>
        <dbReference type="ARBA" id="ARBA00004430"/>
    </source>
</evidence>
<comment type="subcellular location">
    <subcellularLocation>
        <location evidence="1">Cytoplasm</location>
        <location evidence="1">Cytoskeleton</location>
        <location evidence="1">Cilium axoneme</location>
    </subcellularLocation>
</comment>
<proteinExistence type="predicted"/>
<evidence type="ECO:0000313" key="2">
    <source>
        <dbReference type="EMBL" id="GHP05699.1"/>
    </source>
</evidence>
<comment type="caution">
    <text evidence="2">The sequence shown here is derived from an EMBL/GenBank/DDBJ whole genome shotgun (WGS) entry which is preliminary data.</text>
</comment>
<keyword evidence="3" id="KW-1185">Reference proteome</keyword>
<dbReference type="Proteomes" id="UP000660262">
    <property type="component" value="Unassembled WGS sequence"/>
</dbReference>
<dbReference type="SUPFAM" id="SSF52047">
    <property type="entry name" value="RNI-like"/>
    <property type="match status" value="1"/>
</dbReference>
<accession>A0A830HK76</accession>
<protein>
    <recommendedName>
        <fullName evidence="4">WPP domain-containing protein</fullName>
    </recommendedName>
</protein>
<dbReference type="InterPro" id="IPR032675">
    <property type="entry name" value="LRR_dom_sf"/>
</dbReference>
<reference evidence="2" key="1">
    <citation type="submission" date="2020-10" db="EMBL/GenBank/DDBJ databases">
        <title>Unveiling of a novel bifunctional photoreceptor, Dualchrome1, isolated from a cosmopolitan green alga.</title>
        <authorList>
            <person name="Suzuki S."/>
            <person name="Kawachi M."/>
        </authorList>
    </citation>
    <scope>NUCLEOTIDE SEQUENCE</scope>
    <source>
        <strain evidence="2">NIES 2893</strain>
    </source>
</reference>
<evidence type="ECO:0000313" key="3">
    <source>
        <dbReference type="Proteomes" id="UP000660262"/>
    </source>
</evidence>